<dbReference type="InterPro" id="IPR036660">
    <property type="entry name" value="Fe-S_hydroAse_TtdB_cat_sf"/>
</dbReference>
<comment type="caution">
    <text evidence="4">The sequence shown here is derived from an EMBL/GenBank/DDBJ whole genome shotgun (WGS) entry which is preliminary data.</text>
</comment>
<dbReference type="OrthoDB" id="9798978at2"/>
<dbReference type="GO" id="GO:0016836">
    <property type="term" value="F:hydro-lyase activity"/>
    <property type="evidence" value="ECO:0007669"/>
    <property type="project" value="InterPro"/>
</dbReference>
<keyword evidence="2 4" id="KW-0456">Lyase</keyword>
<accession>E6MEX5</accession>
<sequence length="190" mass="20726">MKHLQTPLSSEDIASLTAGEQVFIDGIIYTARDAAHKRMIENLNCGKPLPIDIRDQIIFYMGPCPAAPGEIIGPAGPTTSHRMDAYTPQLLARGLKGMIGKGNRTEAVIEAIKQKKAVYFSCVGGTGSLCADHIQAVEIIAYDDLGTEAIRKLRVKDFPVIVAIDAKGNNIYQKGIKKYRNYTNGGQDYE</sequence>
<gene>
    <name evidence="4" type="ORF">HMP0721_0558</name>
</gene>
<reference evidence="4 5" key="1">
    <citation type="submission" date="2010-12" db="EMBL/GenBank/DDBJ databases">
        <authorList>
            <person name="Muzny D."/>
            <person name="Qin X."/>
            <person name="Deng J."/>
            <person name="Jiang H."/>
            <person name="Liu Y."/>
            <person name="Qu J."/>
            <person name="Song X.-Z."/>
            <person name="Zhang L."/>
            <person name="Thornton R."/>
            <person name="Coyle M."/>
            <person name="Francisco L."/>
            <person name="Jackson L."/>
            <person name="Javaid M."/>
            <person name="Korchina V."/>
            <person name="Kovar C."/>
            <person name="Mata R."/>
            <person name="Mathew T."/>
            <person name="Ngo R."/>
            <person name="Nguyen L."/>
            <person name="Nguyen N."/>
            <person name="Okwuonu G."/>
            <person name="Ongeri F."/>
            <person name="Pham C."/>
            <person name="Simmons D."/>
            <person name="Wilczek-Boney K."/>
            <person name="Hale W."/>
            <person name="Jakkamsetti A."/>
            <person name="Pham P."/>
            <person name="Ruth R."/>
            <person name="San Lucas F."/>
            <person name="Warren J."/>
            <person name="Zhang J."/>
            <person name="Zhao Z."/>
            <person name="Zhou C."/>
            <person name="Zhu D."/>
            <person name="Lee S."/>
            <person name="Bess C."/>
            <person name="Blankenburg K."/>
            <person name="Forbes L."/>
            <person name="Fu Q."/>
            <person name="Gubbala S."/>
            <person name="Hirani K."/>
            <person name="Jayaseelan J.C."/>
            <person name="Lara F."/>
            <person name="Munidasa M."/>
            <person name="Palculict T."/>
            <person name="Patil S."/>
            <person name="Pu L.-L."/>
            <person name="Saada N."/>
            <person name="Tang L."/>
            <person name="Weissenberger G."/>
            <person name="Zhu Y."/>
            <person name="Hemphill L."/>
            <person name="Shang Y."/>
            <person name="Youmans B."/>
            <person name="Ayvaz T."/>
            <person name="Ross M."/>
            <person name="Santibanez J."/>
            <person name="Aqrawi P."/>
            <person name="Gross S."/>
            <person name="Joshi V."/>
            <person name="Fowler G."/>
            <person name="Nazareth L."/>
            <person name="Reid J."/>
            <person name="Worley K."/>
            <person name="Petrosino J."/>
            <person name="Highlander S."/>
            <person name="Gibbs R."/>
        </authorList>
    </citation>
    <scope>NUCLEOTIDE SEQUENCE [LARGE SCALE GENOMIC DNA]</scope>
    <source>
        <strain evidence="4 5">ATCC 23263</strain>
    </source>
</reference>
<evidence type="ECO:0000256" key="1">
    <source>
        <dbReference type="ARBA" id="ARBA00008876"/>
    </source>
</evidence>
<evidence type="ECO:0000313" key="4">
    <source>
        <dbReference type="EMBL" id="EFV02325.1"/>
    </source>
</evidence>
<dbReference type="NCBIfam" id="TIGR00723">
    <property type="entry name" value="ttdB_fumA_fumB"/>
    <property type="match status" value="1"/>
</dbReference>
<evidence type="ECO:0000256" key="2">
    <source>
        <dbReference type="ARBA" id="ARBA00023239"/>
    </source>
</evidence>
<dbReference type="eggNOG" id="COG1838">
    <property type="taxonomic scope" value="Bacteria"/>
</dbReference>
<dbReference type="PANTHER" id="PTHR43351">
    <property type="entry name" value="L(+)-TARTRATE DEHYDRATASE SUBUNIT BETA"/>
    <property type="match status" value="1"/>
</dbReference>
<dbReference type="STRING" id="887929.HMP0721_0558"/>
<organism evidence="4 5">
    <name type="scientific">Pseudoramibacter alactolyticus ATCC 23263</name>
    <dbReference type="NCBI Taxonomy" id="887929"/>
    <lineage>
        <taxon>Bacteria</taxon>
        <taxon>Bacillati</taxon>
        <taxon>Bacillota</taxon>
        <taxon>Clostridia</taxon>
        <taxon>Eubacteriales</taxon>
        <taxon>Eubacteriaceae</taxon>
        <taxon>Pseudoramibacter</taxon>
    </lineage>
</organism>
<protein>
    <submittedName>
        <fullName evidence="4">Hydrolyase, tartrate beta subunit/fumarate domain protein, Fe-S type</fullName>
    </submittedName>
</protein>
<dbReference type="SUPFAM" id="SSF117457">
    <property type="entry name" value="FumA C-terminal domain-like"/>
    <property type="match status" value="1"/>
</dbReference>
<dbReference type="NCBIfam" id="NF005310">
    <property type="entry name" value="PRK06842.1"/>
    <property type="match status" value="1"/>
</dbReference>
<dbReference type="InterPro" id="IPR004647">
    <property type="entry name" value="Fe-S_hydro-lyase_TtdB-typ_cat"/>
</dbReference>
<dbReference type="AlphaFoldDB" id="E6MEX5"/>
<evidence type="ECO:0000259" key="3">
    <source>
        <dbReference type="Pfam" id="PF05683"/>
    </source>
</evidence>
<name>E6MEX5_9FIRM</name>
<dbReference type="Pfam" id="PF05683">
    <property type="entry name" value="Fumerase_C"/>
    <property type="match status" value="1"/>
</dbReference>
<proteinExistence type="inferred from homology"/>
<dbReference type="HOGENOM" id="CLU_098588_2_0_9"/>
<dbReference type="Gene3D" id="3.20.130.10">
    <property type="entry name" value="Fe-S hydro-lyase, tartrate dehydratase beta-type, catalytic domain"/>
    <property type="match status" value="1"/>
</dbReference>
<dbReference type="Proteomes" id="UP000004754">
    <property type="component" value="Unassembled WGS sequence"/>
</dbReference>
<evidence type="ECO:0000313" key="5">
    <source>
        <dbReference type="Proteomes" id="UP000004754"/>
    </source>
</evidence>
<feature type="domain" description="Fe-S hydro-lyase tartrate dehydratase beta-type catalytic" evidence="3">
    <location>
        <begin position="4"/>
        <end position="174"/>
    </location>
</feature>
<keyword evidence="5" id="KW-1185">Reference proteome</keyword>
<dbReference type="PANTHER" id="PTHR43351:SF2">
    <property type="entry name" value="L(+)-TARTRATE DEHYDRATASE SUBUNIT BETA-RELATED"/>
    <property type="match status" value="1"/>
</dbReference>
<dbReference type="EMBL" id="AEQN01000010">
    <property type="protein sequence ID" value="EFV02325.1"/>
    <property type="molecule type" value="Genomic_DNA"/>
</dbReference>
<dbReference type="RefSeq" id="WP_006597978.1">
    <property type="nucleotide sequence ID" value="NZ_GL622359.1"/>
</dbReference>
<comment type="similarity">
    <text evidence="1">Belongs to the class-I fumarase family.</text>
</comment>